<name>A0ABV0SUG6_9TELE</name>
<gene>
    <name evidence="3" type="ORF">ILYODFUR_005715</name>
</gene>
<evidence type="ECO:0000256" key="2">
    <source>
        <dbReference type="SAM" id="Phobius"/>
    </source>
</evidence>
<reference evidence="3 4" key="1">
    <citation type="submission" date="2021-06" db="EMBL/GenBank/DDBJ databases">
        <authorList>
            <person name="Palmer J.M."/>
        </authorList>
    </citation>
    <scope>NUCLEOTIDE SEQUENCE [LARGE SCALE GENOMIC DNA]</scope>
    <source>
        <strain evidence="4">if_2019</strain>
        <tissue evidence="3">Muscle</tissue>
    </source>
</reference>
<proteinExistence type="predicted"/>
<evidence type="ECO:0000313" key="3">
    <source>
        <dbReference type="EMBL" id="MEQ2224267.1"/>
    </source>
</evidence>
<dbReference type="EMBL" id="JAHRIQ010011924">
    <property type="protein sequence ID" value="MEQ2224267.1"/>
    <property type="molecule type" value="Genomic_DNA"/>
</dbReference>
<keyword evidence="2" id="KW-0472">Membrane</keyword>
<sequence>MFSLLNQYMYSLRRKRFHADCLFPDKYVGNCVRGRAGVDKHIMYLWSRKDAWSTLCICKPRFLILMVIVHLGIYDGMERKRVWAEEAEGVMETKDEGRAAAPSRQSPAVT</sequence>
<comment type="caution">
    <text evidence="3">The sequence shown here is derived from an EMBL/GenBank/DDBJ whole genome shotgun (WGS) entry which is preliminary data.</text>
</comment>
<evidence type="ECO:0000256" key="1">
    <source>
        <dbReference type="SAM" id="MobiDB-lite"/>
    </source>
</evidence>
<organism evidence="3 4">
    <name type="scientific">Ilyodon furcidens</name>
    <name type="common">goldbreast splitfin</name>
    <dbReference type="NCBI Taxonomy" id="33524"/>
    <lineage>
        <taxon>Eukaryota</taxon>
        <taxon>Metazoa</taxon>
        <taxon>Chordata</taxon>
        <taxon>Craniata</taxon>
        <taxon>Vertebrata</taxon>
        <taxon>Euteleostomi</taxon>
        <taxon>Actinopterygii</taxon>
        <taxon>Neopterygii</taxon>
        <taxon>Teleostei</taxon>
        <taxon>Neoteleostei</taxon>
        <taxon>Acanthomorphata</taxon>
        <taxon>Ovalentaria</taxon>
        <taxon>Atherinomorphae</taxon>
        <taxon>Cyprinodontiformes</taxon>
        <taxon>Goodeidae</taxon>
        <taxon>Ilyodon</taxon>
    </lineage>
</organism>
<keyword evidence="2" id="KW-1133">Transmembrane helix</keyword>
<protein>
    <submittedName>
        <fullName evidence="3">Uncharacterized protein</fullName>
    </submittedName>
</protein>
<accession>A0ABV0SUG6</accession>
<dbReference type="Proteomes" id="UP001482620">
    <property type="component" value="Unassembled WGS sequence"/>
</dbReference>
<keyword evidence="2" id="KW-0812">Transmembrane</keyword>
<feature type="region of interest" description="Disordered" evidence="1">
    <location>
        <begin position="90"/>
        <end position="110"/>
    </location>
</feature>
<evidence type="ECO:0000313" key="4">
    <source>
        <dbReference type="Proteomes" id="UP001482620"/>
    </source>
</evidence>
<feature type="transmembrane region" description="Helical" evidence="2">
    <location>
        <begin position="51"/>
        <end position="73"/>
    </location>
</feature>
<keyword evidence="4" id="KW-1185">Reference proteome</keyword>